<feature type="region of interest" description="Disordered" evidence="1">
    <location>
        <begin position="139"/>
        <end position="215"/>
    </location>
</feature>
<feature type="compositionally biased region" description="Basic and acidic residues" evidence="1">
    <location>
        <begin position="139"/>
        <end position="150"/>
    </location>
</feature>
<dbReference type="EMBL" id="LK028578">
    <property type="protein sequence ID" value="CDS18148.1"/>
    <property type="molecule type" value="Genomic_DNA"/>
</dbReference>
<evidence type="ECO:0000313" key="2">
    <source>
        <dbReference type="EMBL" id="CDS18148.1"/>
    </source>
</evidence>
<feature type="region of interest" description="Disordered" evidence="1">
    <location>
        <begin position="522"/>
        <end position="541"/>
    </location>
</feature>
<dbReference type="OrthoDB" id="6281235at2759"/>
<reference evidence="2" key="2">
    <citation type="submission" date="2014-06" db="EMBL/GenBank/DDBJ databases">
        <authorList>
            <person name="Aslett M."/>
        </authorList>
    </citation>
    <scope>NUCLEOTIDE SEQUENCE</scope>
</reference>
<feature type="region of interest" description="Disordered" evidence="1">
    <location>
        <begin position="20"/>
        <end position="50"/>
    </location>
</feature>
<name>A0A068WKE9_ECHGR</name>
<feature type="compositionally biased region" description="Polar residues" evidence="1">
    <location>
        <begin position="20"/>
        <end position="32"/>
    </location>
</feature>
<dbReference type="Proteomes" id="UP000492820">
    <property type="component" value="Unassembled WGS sequence"/>
</dbReference>
<evidence type="ECO:0000313" key="3">
    <source>
        <dbReference type="Proteomes" id="UP000492820"/>
    </source>
</evidence>
<organism evidence="2">
    <name type="scientific">Echinococcus granulosus</name>
    <name type="common">Hydatid tapeworm</name>
    <dbReference type="NCBI Taxonomy" id="6210"/>
    <lineage>
        <taxon>Eukaryota</taxon>
        <taxon>Metazoa</taxon>
        <taxon>Spiralia</taxon>
        <taxon>Lophotrochozoa</taxon>
        <taxon>Platyhelminthes</taxon>
        <taxon>Cestoda</taxon>
        <taxon>Eucestoda</taxon>
        <taxon>Cyclophyllidea</taxon>
        <taxon>Taeniidae</taxon>
        <taxon>Echinococcus</taxon>
        <taxon>Echinococcus granulosus group</taxon>
    </lineage>
</organism>
<feature type="compositionally biased region" description="Low complexity" evidence="1">
    <location>
        <begin position="523"/>
        <end position="541"/>
    </location>
</feature>
<reference evidence="4" key="3">
    <citation type="submission" date="2020-10" db="UniProtKB">
        <authorList>
            <consortium name="WormBaseParasite"/>
        </authorList>
    </citation>
    <scope>IDENTIFICATION</scope>
</reference>
<sequence length="1158" mass="119107">MAQKASPPSERNLRVYLRMFSSSRSNTSTPAGRSSGSIETSSSNTRQKTENSPLYFSRLFSSPSLRNVSTLSPSSSPFSFRRNITVRRDLPPSLFNFHSPIRKQLSQSPQPGPSRPRNAIEFLNHSNSSMMERALRVLESKRQKRSKESLLEDESELEHVSLKRHRSNEENNSSPLLARSVPVPPQDVEVISRPKLKPSTSMTRPSSSKLPDHVSRLSSATLEAIAFGLKRRRPKEGEDEGGIRPTETERCNSVVSILDENFSPFLSPPAAKRPTTRDCETQTVFHVDSATSTNGSLPSPQHRFRPASSTRSTSVLQFVAGLEARARAIALSRRLAASPVNVLTQADSLEARHAKIRRLFADLTEKAEVDLAANSLPATTIDTTGADTTTSSHPDITSSSVPISPIASSVVVSSVTPSSPLKATEPVAVSSETASITAAAVATEPVVATTSSFALTLPLTVKASNVSEQNSAPATTAVAGASMMNPPFVLGVKSTVSAETTSSTSTSTVLSISVAPSFSFPVESTSQKSGEQGSSTTTTSTTALPFTLPLAKSTSAFGQTSFGGTAFSLASSTTSASSVVVTSSAPGFTFALAKSTASGGNTTVSSTPSFNFFAASKSSIPVVSTTVPFTPLVTASSGLPSLASSVKDNPAPSSAPLFSFPTTFTTASNTATVAAAATTSGGTFFSPAMTTTSDAAASSNSSTVSSVQSGFSFRNTAPITAPSTSGVSSIFTSAKPVSINTTVGMLSSTAPSTLTPPAFNLSSKPDTTKTSSVFPAPSTTTSSVLVPAKSMPVFSFVPTTSTTTAPALFDFSTKPTKTTCTTIGQVTMPVVNFGTAGTIAAATTAASVPFVFSVKSAFSNGETTSSPFSFPSMQITPTATVATTTASTSPFPFPKTNTSGLTNGGSSGGPFGTAPFRFQNSSNLTSVTSTGGCFTFTSPSAIPTATTTTPVSFSFTNTVTTATPAVGGSSLGGFNFSSGVPSVTGSSSTPFATKLATSVFQFGAQPTAAPTTITTTSSGFNLTLPSTRSSPSIFSSIDHTKRTGDSSFTDGLSAPKIQASAFGGGAVNPSSFGGTGLQPFTFGESSSAANAGGGGFNFSAAATNPVGSFNFSQVQPAPVFGGAGGAPPNPFSAVAPTPPNAAASIQHRRRQMRYSRRR</sequence>
<evidence type="ECO:0000313" key="4">
    <source>
        <dbReference type="WBParaSite" id="EgrG_000589900"/>
    </source>
</evidence>
<dbReference type="AlphaFoldDB" id="A0A068WKE9"/>
<protein>
    <submittedName>
        <fullName evidence="2 4">Uncharacterized protein</fullName>
    </submittedName>
</protein>
<accession>A0A068WKE9</accession>
<gene>
    <name evidence="4" type="primary">EGR_07361</name>
    <name evidence="2" type="ORF">EgrG_000589900</name>
</gene>
<proteinExistence type="predicted"/>
<reference evidence="2 3" key="1">
    <citation type="journal article" date="2013" name="Nature">
        <title>The genomes of four tapeworm species reveal adaptations to parasitism.</title>
        <authorList>
            <person name="Tsai I.J."/>
            <person name="Zarowiecki M."/>
            <person name="Holroyd N."/>
            <person name="Garciarrubio A."/>
            <person name="Sanchez-Flores A."/>
            <person name="Brooks K.L."/>
            <person name="Tracey A."/>
            <person name="Bobes R.J."/>
            <person name="Fragoso G."/>
            <person name="Sciutto E."/>
            <person name="Aslett M."/>
            <person name="Beasley H."/>
            <person name="Bennett H.M."/>
            <person name="Cai J."/>
            <person name="Camicia F."/>
            <person name="Clark R."/>
            <person name="Cucher M."/>
            <person name="De Silva N."/>
            <person name="Day T.A."/>
            <person name="Deplazes P."/>
            <person name="Estrada K."/>
            <person name="Fernandez C."/>
            <person name="Holland P.W."/>
            <person name="Hou J."/>
            <person name="Hu S."/>
            <person name="Huckvale T."/>
            <person name="Hung S.S."/>
            <person name="Kamenetzky L."/>
            <person name="Keane J.A."/>
            <person name="Kiss F."/>
            <person name="Koziol U."/>
            <person name="Lambert O."/>
            <person name="Liu K."/>
            <person name="Luo X."/>
            <person name="Luo Y."/>
            <person name="Macchiaroli N."/>
            <person name="Nichol S."/>
            <person name="Paps J."/>
            <person name="Parkinson J."/>
            <person name="Pouchkina-Stantcheva N."/>
            <person name="Riddiford N."/>
            <person name="Rosenzvit M."/>
            <person name="Salinas G."/>
            <person name="Wasmuth J.D."/>
            <person name="Zamanian M."/>
            <person name="Zheng Y."/>
            <person name="Cai X."/>
            <person name="Soberon X."/>
            <person name="Olson P.D."/>
            <person name="Laclette J.P."/>
            <person name="Brehm K."/>
            <person name="Berriman M."/>
            <person name="Garciarrubio A."/>
            <person name="Bobes R.J."/>
            <person name="Fragoso G."/>
            <person name="Sanchez-Flores A."/>
            <person name="Estrada K."/>
            <person name="Cevallos M.A."/>
            <person name="Morett E."/>
            <person name="Gonzalez V."/>
            <person name="Portillo T."/>
            <person name="Ochoa-Leyva A."/>
            <person name="Jose M.V."/>
            <person name="Sciutto E."/>
            <person name="Landa A."/>
            <person name="Jimenez L."/>
            <person name="Valdes V."/>
            <person name="Carrero J.C."/>
            <person name="Larralde C."/>
            <person name="Morales-Montor J."/>
            <person name="Limon-Lason J."/>
            <person name="Soberon X."/>
            <person name="Laclette J.P."/>
        </authorList>
    </citation>
    <scope>NUCLEOTIDE SEQUENCE [LARGE SCALE GENOMIC DNA]</scope>
</reference>
<feature type="region of interest" description="Disordered" evidence="1">
    <location>
        <begin position="95"/>
        <end position="120"/>
    </location>
</feature>
<feature type="compositionally biased region" description="Polar residues" evidence="1">
    <location>
        <begin position="198"/>
        <end position="209"/>
    </location>
</feature>
<dbReference type="WBParaSite" id="EgrG_000589900">
    <property type="protein sequence ID" value="EgrG_000589900"/>
    <property type="gene ID" value="EgrG_000589900"/>
</dbReference>
<feature type="compositionally biased region" description="Low complexity" evidence="1">
    <location>
        <begin position="34"/>
        <end position="43"/>
    </location>
</feature>
<feature type="region of interest" description="Disordered" evidence="1">
    <location>
        <begin position="1120"/>
        <end position="1158"/>
    </location>
</feature>
<evidence type="ECO:0000256" key="1">
    <source>
        <dbReference type="SAM" id="MobiDB-lite"/>
    </source>
</evidence>
<feature type="compositionally biased region" description="Basic residues" evidence="1">
    <location>
        <begin position="1146"/>
        <end position="1158"/>
    </location>
</feature>